<dbReference type="Proteomes" id="UP001141806">
    <property type="component" value="Unassembled WGS sequence"/>
</dbReference>
<evidence type="ECO:0000259" key="3">
    <source>
        <dbReference type="PROSITE" id="PS50144"/>
    </source>
</evidence>
<keyword evidence="1" id="KW-0175">Coiled coil</keyword>
<dbReference type="SMART" id="SM00061">
    <property type="entry name" value="MATH"/>
    <property type="match status" value="1"/>
</dbReference>
<dbReference type="PROSITE" id="PS50144">
    <property type="entry name" value="MATH"/>
    <property type="match status" value="1"/>
</dbReference>
<protein>
    <recommendedName>
        <fullName evidence="3">MATH domain-containing protein</fullName>
    </recommendedName>
</protein>
<dbReference type="PANTHER" id="PTHR46236:SF35">
    <property type="entry name" value="MATH DOMAIN-CONTAINING PROTEIN"/>
    <property type="match status" value="1"/>
</dbReference>
<accession>A0A9Q0KYN5</accession>
<gene>
    <name evidence="4" type="ORF">NE237_009907</name>
</gene>
<feature type="region of interest" description="Disordered" evidence="2">
    <location>
        <begin position="1"/>
        <end position="20"/>
    </location>
</feature>
<evidence type="ECO:0000256" key="2">
    <source>
        <dbReference type="SAM" id="MobiDB-lite"/>
    </source>
</evidence>
<dbReference type="OrthoDB" id="289038at2759"/>
<feature type="domain" description="MATH" evidence="3">
    <location>
        <begin position="122"/>
        <end position="247"/>
    </location>
</feature>
<keyword evidence="5" id="KW-1185">Reference proteome</keyword>
<dbReference type="InterPro" id="IPR002083">
    <property type="entry name" value="MATH/TRAF_dom"/>
</dbReference>
<name>A0A9Q0KYN5_9MAGN</name>
<dbReference type="InterPro" id="IPR008974">
    <property type="entry name" value="TRAF-like"/>
</dbReference>
<feature type="region of interest" description="Disordered" evidence="2">
    <location>
        <begin position="277"/>
        <end position="305"/>
    </location>
</feature>
<dbReference type="AlphaFoldDB" id="A0A9Q0KYN5"/>
<feature type="region of interest" description="Disordered" evidence="2">
    <location>
        <begin position="331"/>
        <end position="351"/>
    </location>
</feature>
<dbReference type="SUPFAM" id="SSF49599">
    <property type="entry name" value="TRAF domain-like"/>
    <property type="match status" value="1"/>
</dbReference>
<dbReference type="PANTHER" id="PTHR46236">
    <property type="entry name" value="TRAF-LIKE SUPERFAMILY PROTEIN"/>
    <property type="match status" value="1"/>
</dbReference>
<feature type="compositionally biased region" description="Basic residues" evidence="2">
    <location>
        <begin position="8"/>
        <end position="19"/>
    </location>
</feature>
<evidence type="ECO:0000256" key="1">
    <source>
        <dbReference type="ARBA" id="ARBA00023054"/>
    </source>
</evidence>
<organism evidence="4 5">
    <name type="scientific">Protea cynaroides</name>
    <dbReference type="NCBI Taxonomy" id="273540"/>
    <lineage>
        <taxon>Eukaryota</taxon>
        <taxon>Viridiplantae</taxon>
        <taxon>Streptophyta</taxon>
        <taxon>Embryophyta</taxon>
        <taxon>Tracheophyta</taxon>
        <taxon>Spermatophyta</taxon>
        <taxon>Magnoliopsida</taxon>
        <taxon>Proteales</taxon>
        <taxon>Proteaceae</taxon>
        <taxon>Protea</taxon>
    </lineage>
</organism>
<comment type="caution">
    <text evidence="4">The sequence shown here is derived from an EMBL/GenBank/DDBJ whole genome shotgun (WGS) entry which is preliminary data.</text>
</comment>
<evidence type="ECO:0000313" key="5">
    <source>
        <dbReference type="Proteomes" id="UP001141806"/>
    </source>
</evidence>
<dbReference type="CDD" id="cd00121">
    <property type="entry name" value="MATH"/>
    <property type="match status" value="1"/>
</dbReference>
<dbReference type="Gene3D" id="2.60.210.10">
    <property type="entry name" value="Apoptosis, Tumor Necrosis Factor Receptor Associated Protein 2, Chain A"/>
    <property type="match status" value="1"/>
</dbReference>
<dbReference type="InterPro" id="IPR050804">
    <property type="entry name" value="MCC"/>
</dbReference>
<proteinExistence type="predicted"/>
<dbReference type="FunFam" id="2.60.210.10:FF:000005">
    <property type="entry name" value="Ubiquitin carboxyl-terminal hydrolase 13"/>
    <property type="match status" value="1"/>
</dbReference>
<sequence>MLMEGSHKAQRGKAARRRRMNENNKTTVYKSHWDQPKHLICMFEMIVGQKRKKQKRKKKKKMMNLKDLERQCSSSFKFTRHTHCRCRLIRNQQEDDDSQPMEVAQAEMACTVHNQLVEYPPSSRFKWTIENFSRLNTKKHYSDIFLVGGYKWRMLIYPKGNNVDHLSVYLAVGDLVNLPYGWSRDAQFSLVVINKIHSKNTVRKDTQHQFNDRERDWGFTKFMLLSELNDPGRGFRVNDTVLVEAEVSVPKYVCCESQPGGSPFSEGLMRPLAPRVSPPPGQTFMEKDPHMSSSPGRRGKATGENPGPTFIASLKRADDVVRTSPGTLLADSETALPHFPGTTVPDARAPRGMCSLEAPTEVPGMGIPYTHIPASRYYDLLRGVYVRDEFIHKLSTELVGVEHRLEEQREASLAREKELLASFDRKMAETQKHHAEALAALEQTYQFASVQIGSQVTQGGDADAVTARNVGSNSSAAGGQRMVERAQLLVPKREL</sequence>
<dbReference type="EMBL" id="JAMYWD010000002">
    <property type="protein sequence ID" value="KAJ4979127.1"/>
    <property type="molecule type" value="Genomic_DNA"/>
</dbReference>
<reference evidence="4" key="1">
    <citation type="journal article" date="2023" name="Plant J.">
        <title>The genome of the king protea, Protea cynaroides.</title>
        <authorList>
            <person name="Chang J."/>
            <person name="Duong T.A."/>
            <person name="Schoeman C."/>
            <person name="Ma X."/>
            <person name="Roodt D."/>
            <person name="Barker N."/>
            <person name="Li Z."/>
            <person name="Van de Peer Y."/>
            <person name="Mizrachi E."/>
        </authorList>
    </citation>
    <scope>NUCLEOTIDE SEQUENCE</scope>
    <source>
        <tissue evidence="4">Young leaves</tissue>
    </source>
</reference>
<evidence type="ECO:0000313" key="4">
    <source>
        <dbReference type="EMBL" id="KAJ4979127.1"/>
    </source>
</evidence>
<dbReference type="Pfam" id="PF22486">
    <property type="entry name" value="MATH_2"/>
    <property type="match status" value="1"/>
</dbReference>